<dbReference type="InParanoid" id="A0A6P8ZJX1"/>
<keyword evidence="4" id="KW-0966">Cell projection</keyword>
<name>A0A6P8ZJX1_THRPL</name>
<accession>A0A6P8ZJX1</accession>
<keyword evidence="8" id="KW-1185">Reference proteome</keyword>
<comment type="similarity">
    <text evidence="5">Belongs to the CIMIP2 family.</text>
</comment>
<evidence type="ECO:0000313" key="9">
    <source>
        <dbReference type="RefSeq" id="XP_034236094.1"/>
    </source>
</evidence>
<evidence type="ECO:0000313" key="8">
    <source>
        <dbReference type="Proteomes" id="UP000515158"/>
    </source>
</evidence>
<dbReference type="PANTHER" id="PTHR22146:SF17">
    <property type="entry name" value="PROTEIN FAM166B-LIKE PROTEIN"/>
    <property type="match status" value="1"/>
</dbReference>
<dbReference type="GO" id="GO:0015630">
    <property type="term" value="C:microtubule cytoskeleton"/>
    <property type="evidence" value="ECO:0007669"/>
    <property type="project" value="UniProtKB-ARBA"/>
</dbReference>
<reference evidence="9" key="1">
    <citation type="submission" date="2025-08" db="UniProtKB">
        <authorList>
            <consortium name="RefSeq"/>
        </authorList>
    </citation>
    <scope>IDENTIFICATION</scope>
    <source>
        <tissue evidence="9">Total insect</tissue>
    </source>
</reference>
<dbReference type="GO" id="GO:0005930">
    <property type="term" value="C:axoneme"/>
    <property type="evidence" value="ECO:0007669"/>
    <property type="project" value="UniProtKB-SubCell"/>
</dbReference>
<evidence type="ECO:0000259" key="7">
    <source>
        <dbReference type="Pfam" id="PF10629"/>
    </source>
</evidence>
<comment type="subcellular location">
    <subcellularLocation>
        <location evidence="1">Cytoplasm</location>
        <location evidence="1">Cytoskeleton</location>
        <location evidence="1">Cilium axoneme</location>
    </subcellularLocation>
</comment>
<organism evidence="9">
    <name type="scientific">Thrips palmi</name>
    <name type="common">Melon thrips</name>
    <dbReference type="NCBI Taxonomy" id="161013"/>
    <lineage>
        <taxon>Eukaryota</taxon>
        <taxon>Metazoa</taxon>
        <taxon>Ecdysozoa</taxon>
        <taxon>Arthropoda</taxon>
        <taxon>Hexapoda</taxon>
        <taxon>Insecta</taxon>
        <taxon>Pterygota</taxon>
        <taxon>Neoptera</taxon>
        <taxon>Paraneoptera</taxon>
        <taxon>Thysanoptera</taxon>
        <taxon>Terebrantia</taxon>
        <taxon>Thripoidea</taxon>
        <taxon>Thripidae</taxon>
        <taxon>Thrips</taxon>
    </lineage>
</organism>
<dbReference type="GeneID" id="117642239"/>
<evidence type="ECO:0000256" key="5">
    <source>
        <dbReference type="ARBA" id="ARBA00035661"/>
    </source>
</evidence>
<gene>
    <name evidence="9" type="primary">LOC117642239</name>
</gene>
<protein>
    <submittedName>
        <fullName evidence="9">Protein FAM166B-like</fullName>
    </submittedName>
</protein>
<dbReference type="OrthoDB" id="8181742at2759"/>
<dbReference type="Pfam" id="PF10629">
    <property type="entry name" value="CMI2B-like"/>
    <property type="match status" value="1"/>
</dbReference>
<proteinExistence type="inferred from homology"/>
<dbReference type="AlphaFoldDB" id="A0A6P8ZJX1"/>
<feature type="region of interest" description="Disordered" evidence="6">
    <location>
        <begin position="236"/>
        <end position="261"/>
    </location>
</feature>
<evidence type="ECO:0000256" key="3">
    <source>
        <dbReference type="ARBA" id="ARBA00023212"/>
    </source>
</evidence>
<sequence length="261" mass="28746">MVFLDLSAAAREAYFRQTDDCLIPGYTGHCPMLKFRFGKPYGANTKDILRELRERASPGSLGSQFRYGEPHYPTEFPLRRVHSEDPGHRAHGDRVAPLGAQRARPFVLGYTGFIPGMTFRYGTSFGRAADAALALLQARTVEQAARKARAARDVQANPPPPQLSIRGRDVIPEAIAQPDAFSADRYKDSHISAALPPIAGYTGHIPGLKGTEASLSQRYHTAVTRGLRQLEHELQLQRQSPTHAVALSRTARTPHYNAAQP</sequence>
<dbReference type="PANTHER" id="PTHR22146">
    <property type="entry name" value="CAT EYE SYNDROME CRITICAL REGION PROTEIN 6"/>
    <property type="match status" value="1"/>
</dbReference>
<evidence type="ECO:0000256" key="1">
    <source>
        <dbReference type="ARBA" id="ARBA00004430"/>
    </source>
</evidence>
<keyword evidence="2" id="KW-0963">Cytoplasm</keyword>
<feature type="domain" description="Ciliary microtubule inner protein 2A-C-like" evidence="7">
    <location>
        <begin position="22"/>
        <end position="57"/>
    </location>
</feature>
<dbReference type="KEGG" id="tpal:117642239"/>
<dbReference type="RefSeq" id="XP_034236094.1">
    <property type="nucleotide sequence ID" value="XM_034380203.1"/>
</dbReference>
<evidence type="ECO:0000256" key="6">
    <source>
        <dbReference type="SAM" id="MobiDB-lite"/>
    </source>
</evidence>
<keyword evidence="3" id="KW-0206">Cytoskeleton</keyword>
<evidence type="ECO:0000256" key="2">
    <source>
        <dbReference type="ARBA" id="ARBA00022490"/>
    </source>
</evidence>
<dbReference type="Proteomes" id="UP000515158">
    <property type="component" value="Unplaced"/>
</dbReference>
<evidence type="ECO:0000256" key="4">
    <source>
        <dbReference type="ARBA" id="ARBA00023273"/>
    </source>
</evidence>
<dbReference type="InterPro" id="IPR018902">
    <property type="entry name" value="CMI2A-C-like_dom"/>
</dbReference>